<dbReference type="Proteomes" id="UP000268192">
    <property type="component" value="Chromosome"/>
</dbReference>
<dbReference type="KEGG" id="abaw:D5400_03820"/>
<name>A0A3Q8XNG5_9HYPH</name>
<dbReference type="SMART" id="SM00327">
    <property type="entry name" value="VWA"/>
    <property type="match status" value="1"/>
</dbReference>
<dbReference type="SUPFAM" id="SSF53300">
    <property type="entry name" value="vWA-like"/>
    <property type="match status" value="1"/>
</dbReference>
<proteinExistence type="predicted"/>
<dbReference type="AlphaFoldDB" id="A0A3Q8XNG5"/>
<evidence type="ECO:0000259" key="3">
    <source>
        <dbReference type="PROSITE" id="PS50234"/>
    </source>
</evidence>
<dbReference type="Gene3D" id="3.40.50.410">
    <property type="entry name" value="von Willebrand factor, type A domain"/>
    <property type="match status" value="1"/>
</dbReference>
<dbReference type="OrthoDB" id="9783818at2"/>
<dbReference type="InterPro" id="IPR002035">
    <property type="entry name" value="VWF_A"/>
</dbReference>
<feature type="signal peptide" evidence="2">
    <location>
        <begin position="1"/>
        <end position="22"/>
    </location>
</feature>
<evidence type="ECO:0000256" key="2">
    <source>
        <dbReference type="SAM" id="SignalP"/>
    </source>
</evidence>
<dbReference type="EMBL" id="CP032509">
    <property type="protein sequence ID" value="AZN70520.1"/>
    <property type="molecule type" value="Genomic_DNA"/>
</dbReference>
<protein>
    <submittedName>
        <fullName evidence="4">VWA domain-containing protein</fullName>
    </submittedName>
</protein>
<sequence length="842" mass="88146">MTMRAIASIATVLAILGTAAMAEEQRTIIVMDGSGSMWGQIDGRTKLEIARQTVADVLATIPAEQELGLMAYGHRERGNCSDIELMVPPAAGTGPDIVARVNMMRFQGKTPLSEAVRQAAGILRSGEEAATVVLVTDGLETCEADPCALGRELEAAGLNFTAHVIGFGLTEEEGAQVACLATETGGRYFQASDAGALAEALTQTVTAAPAEATPPAAEEAPPPSTGPYFAGAPRMPNIALEPTGLTTGAEGTEPAPISFPADGKANQCAAACEGDGACAAFRFEPPGSYFVAEARCFLFPPSSEMDYREMNPEEGWVSGIKDGVLMLVRPYDGPAEKALLSAPDTAAQGARIAVNWSGPRSPYDYIRLFDTNGEWVAETAVGDENPLELQLPWRTGQFDLAYVLESGIISEKHPISLTPAQVSISAPSAAQVGEEVTITWDGPGAFLDNIQLLSEVTGERWGYDYTQGKDSMGWTMPDTPGAYVFAYVFRDSEVIHSVPITVTLDRPDTSGVLQPVPVTFTGEGTDVSPLAITWSATPTPGQVLPPEAWAMNEGVVGTIEAKFLPGTYEVVGDAGDTVFAGQVTVTAQGPNDFVIAPSAALSPAGPDADPVRITVTGPYMGTFRQWSAIPLPDGEVVRSDSEINDAWEVDLLPGQWLITAVASGAEGEGLAAVVEITEAGAAEIGQPTFDVAAVDSQPPFHRQCMGANPCSYNDPLSGLRLVMLPGWLMQDPYTLTTAAGAGDGLPSTLFGMASTGDSILAALNPRQWDAMLGPCEDIAAGRLCRASDMPDDALAGLRVLKATLRVTGKAAVDPMTGMIGGTALDLDSETAATLRSRLLGQQ</sequence>
<gene>
    <name evidence="4" type="ORF">D5400_03820</name>
</gene>
<keyword evidence="2" id="KW-0732">Signal</keyword>
<accession>A0A3Q8XNG5</accession>
<keyword evidence="5" id="KW-1185">Reference proteome</keyword>
<evidence type="ECO:0000256" key="1">
    <source>
        <dbReference type="SAM" id="MobiDB-lite"/>
    </source>
</evidence>
<dbReference type="Pfam" id="PF13519">
    <property type="entry name" value="VWA_2"/>
    <property type="match status" value="1"/>
</dbReference>
<feature type="chain" id="PRO_5018595299" evidence="2">
    <location>
        <begin position="23"/>
        <end position="842"/>
    </location>
</feature>
<dbReference type="InterPro" id="IPR036465">
    <property type="entry name" value="vWFA_dom_sf"/>
</dbReference>
<feature type="compositionally biased region" description="Low complexity" evidence="1">
    <location>
        <begin position="209"/>
        <end position="219"/>
    </location>
</feature>
<organism evidence="4 5">
    <name type="scientific">Georhizobium profundi</name>
    <dbReference type="NCBI Taxonomy" id="2341112"/>
    <lineage>
        <taxon>Bacteria</taxon>
        <taxon>Pseudomonadati</taxon>
        <taxon>Pseudomonadota</taxon>
        <taxon>Alphaproteobacteria</taxon>
        <taxon>Hyphomicrobiales</taxon>
        <taxon>Rhizobiaceae</taxon>
        <taxon>Georhizobium</taxon>
    </lineage>
</organism>
<feature type="domain" description="VWFA" evidence="3">
    <location>
        <begin position="26"/>
        <end position="205"/>
    </location>
</feature>
<reference evidence="4 5" key="1">
    <citation type="submission" date="2018-09" db="EMBL/GenBank/DDBJ databases">
        <title>Marinorhizobium profundi gen. nov., sp. nov., isolated from a deep-sea sediment sample from the New Britain Trench and proposal of Marinorhizobiaceae fam. nov. in the order Rhizobiales of the class Alphaproteobacteria.</title>
        <authorList>
            <person name="Cao J."/>
        </authorList>
    </citation>
    <scope>NUCLEOTIDE SEQUENCE [LARGE SCALE GENOMIC DNA]</scope>
    <source>
        <strain evidence="4 5">WS11</strain>
    </source>
</reference>
<evidence type="ECO:0000313" key="5">
    <source>
        <dbReference type="Proteomes" id="UP000268192"/>
    </source>
</evidence>
<evidence type="ECO:0000313" key="4">
    <source>
        <dbReference type="EMBL" id="AZN70520.1"/>
    </source>
</evidence>
<dbReference type="PROSITE" id="PS50234">
    <property type="entry name" value="VWFA"/>
    <property type="match status" value="1"/>
</dbReference>
<feature type="region of interest" description="Disordered" evidence="1">
    <location>
        <begin position="209"/>
        <end position="231"/>
    </location>
</feature>